<gene>
    <name evidence="2" type="ORF">MCYG_06404</name>
</gene>
<dbReference type="AlphaFoldDB" id="C5FUK1"/>
<keyword evidence="3" id="KW-1185">Reference proteome</keyword>
<proteinExistence type="predicted"/>
<dbReference type="OMA" id="WTLGPIK"/>
<feature type="compositionally biased region" description="Polar residues" evidence="1">
    <location>
        <begin position="272"/>
        <end position="284"/>
    </location>
</feature>
<dbReference type="HOGENOM" id="CLU_619589_0_0_1"/>
<dbReference type="OrthoDB" id="5206740at2759"/>
<feature type="compositionally biased region" description="Low complexity" evidence="1">
    <location>
        <begin position="22"/>
        <end position="55"/>
    </location>
</feature>
<evidence type="ECO:0000313" key="3">
    <source>
        <dbReference type="Proteomes" id="UP000002035"/>
    </source>
</evidence>
<feature type="region of interest" description="Disordered" evidence="1">
    <location>
        <begin position="268"/>
        <end position="365"/>
    </location>
</feature>
<dbReference type="Proteomes" id="UP000002035">
    <property type="component" value="Unassembled WGS sequence"/>
</dbReference>
<feature type="compositionally biased region" description="Low complexity" evidence="1">
    <location>
        <begin position="298"/>
        <end position="307"/>
    </location>
</feature>
<feature type="compositionally biased region" description="Low complexity" evidence="1">
    <location>
        <begin position="169"/>
        <end position="184"/>
    </location>
</feature>
<accession>C5FUK1</accession>
<feature type="compositionally biased region" description="Polar residues" evidence="1">
    <location>
        <begin position="214"/>
        <end position="240"/>
    </location>
</feature>
<dbReference type="GeneID" id="9230881"/>
<dbReference type="EMBL" id="DS995706">
    <property type="protein sequence ID" value="EEQ33585.1"/>
    <property type="molecule type" value="Genomic_DNA"/>
</dbReference>
<feature type="compositionally biased region" description="Basic residues" evidence="1">
    <location>
        <begin position="317"/>
        <end position="332"/>
    </location>
</feature>
<dbReference type="RefSeq" id="XP_002844440.1">
    <property type="nucleotide sequence ID" value="XM_002844394.1"/>
</dbReference>
<feature type="region of interest" description="Disordered" evidence="1">
    <location>
        <begin position="378"/>
        <end position="432"/>
    </location>
</feature>
<name>C5FUK1_ARTOC</name>
<dbReference type="STRING" id="554155.C5FUK1"/>
<reference evidence="3" key="1">
    <citation type="journal article" date="2012" name="MBio">
        <title>Comparative genome analysis of Trichophyton rubrum and related dermatophytes reveals candidate genes involved in infection.</title>
        <authorList>
            <person name="Martinez D.A."/>
            <person name="Oliver B.G."/>
            <person name="Graeser Y."/>
            <person name="Goldberg J.M."/>
            <person name="Li W."/>
            <person name="Martinez-Rossi N.M."/>
            <person name="Monod M."/>
            <person name="Shelest E."/>
            <person name="Barton R.C."/>
            <person name="Birch E."/>
            <person name="Brakhage A.A."/>
            <person name="Chen Z."/>
            <person name="Gurr S.J."/>
            <person name="Heiman D."/>
            <person name="Heitman J."/>
            <person name="Kosti I."/>
            <person name="Rossi A."/>
            <person name="Saif S."/>
            <person name="Samalova M."/>
            <person name="Saunders C.W."/>
            <person name="Shea T."/>
            <person name="Summerbell R.C."/>
            <person name="Xu J."/>
            <person name="Young S."/>
            <person name="Zeng Q."/>
            <person name="Birren B.W."/>
            <person name="Cuomo C.A."/>
            <person name="White T.C."/>
        </authorList>
    </citation>
    <scope>NUCLEOTIDE SEQUENCE [LARGE SCALE GENOMIC DNA]</scope>
    <source>
        <strain evidence="3">ATCC MYA-4605 / CBS 113480</strain>
    </source>
</reference>
<dbReference type="eggNOG" id="ENOG502SN8F">
    <property type="taxonomic scope" value="Eukaryota"/>
</dbReference>
<feature type="region of interest" description="Disordered" evidence="1">
    <location>
        <begin position="1"/>
        <end position="66"/>
    </location>
</feature>
<organism evidence="2 3">
    <name type="scientific">Arthroderma otae (strain ATCC MYA-4605 / CBS 113480)</name>
    <name type="common">Microsporum canis</name>
    <dbReference type="NCBI Taxonomy" id="554155"/>
    <lineage>
        <taxon>Eukaryota</taxon>
        <taxon>Fungi</taxon>
        <taxon>Dikarya</taxon>
        <taxon>Ascomycota</taxon>
        <taxon>Pezizomycotina</taxon>
        <taxon>Eurotiomycetes</taxon>
        <taxon>Eurotiomycetidae</taxon>
        <taxon>Onygenales</taxon>
        <taxon>Arthrodermataceae</taxon>
        <taxon>Microsporum</taxon>
    </lineage>
</organism>
<feature type="region of interest" description="Disordered" evidence="1">
    <location>
        <begin position="158"/>
        <end position="242"/>
    </location>
</feature>
<protein>
    <submittedName>
        <fullName evidence="2">Uncharacterized protein</fullName>
    </submittedName>
</protein>
<sequence length="442" mass="47145">MACEKPINLISVEPEATSPGRSSSPALSSSSSSYSSTALSPASCSSSQSSATAYSPVTSSPSEDYHRPTNMLKVATQPAVYPAVPMIAPPVTTIAPMRNQVGPNINKRPKLSLQTSCVPVTFGKSSTALSLAVTSNSCQSPTNRNTFNNAYETFHRANSPMCRSPLKGPSRARQRAPSSSSARSGTIHAAGPPYKLPKGIRGILRNSPIPSPAQAEQQQPLSASGVSAGTYPGSPSSNMCISAPSKKRVKYRYPLDEVIKTVKFTAKHSDIESTNPSRASSPLGTYSYSSSEEDSDSSDSASGGSTLSEDESGNIKKSPKRTRKQTRANHKSFRSERQILAAGVRDGLLPSREDSLPPQTPIHQRTVQREWRWTLGPIKDGYVQPSSPPSSDRATPPAPSTPLAERRNDDACRAFTDMTPPPSQRSGICSSPVVKPSLRLRC</sequence>
<dbReference type="VEuPathDB" id="FungiDB:MCYG_06404"/>
<evidence type="ECO:0000313" key="2">
    <source>
        <dbReference type="EMBL" id="EEQ33585.1"/>
    </source>
</evidence>
<evidence type="ECO:0000256" key="1">
    <source>
        <dbReference type="SAM" id="MobiDB-lite"/>
    </source>
</evidence>